<dbReference type="PATRIC" id="fig|745277.3.peg.3802"/>
<evidence type="ECO:0000313" key="7">
    <source>
        <dbReference type="EMBL" id="AEX53738.1"/>
    </source>
</evidence>
<proteinExistence type="inferred from homology"/>
<keyword evidence="5 6" id="KW-0234">DNA repair</keyword>
<dbReference type="EMBL" id="CP003244">
    <property type="protein sequence ID" value="AEX53738.1"/>
    <property type="molecule type" value="Genomic_DNA"/>
</dbReference>
<organism evidence="7 8">
    <name type="scientific">Rahnella aquatilis (strain ATCC 33071 / DSM 4594 / JCM 1683 / NBRC 105701 / NCIMB 13365 / CIP 78.65)</name>
    <dbReference type="NCBI Taxonomy" id="745277"/>
    <lineage>
        <taxon>Bacteria</taxon>
        <taxon>Pseudomonadati</taxon>
        <taxon>Pseudomonadota</taxon>
        <taxon>Gammaproteobacteria</taxon>
        <taxon>Enterobacterales</taxon>
        <taxon>Yersiniaceae</taxon>
        <taxon>Rahnella</taxon>
    </lineage>
</organism>
<dbReference type="NCBIfam" id="TIGR00632">
    <property type="entry name" value="vsr"/>
    <property type="match status" value="1"/>
</dbReference>
<name>H2ISN4_RAHAC</name>
<sequence>MADVHDSKTRSKNMRAIKNRGTAIEKKVADLLIEAGFSFREQVQDLPGKPDFVVDDYKAVIFVHGCFWHHHNCYLFKTPATRTDFWMNKIQNNVRNDQRVMQDLSDNGWRILIVWECSLRGRKKLPHNDIIERIEEWLCNSTKTSYIDTKGIFTLP</sequence>
<dbReference type="GO" id="GO:0016787">
    <property type="term" value="F:hydrolase activity"/>
    <property type="evidence" value="ECO:0007669"/>
    <property type="project" value="UniProtKB-KW"/>
</dbReference>
<comment type="function">
    <text evidence="6">May nick specific sequences that contain T:G mispairs resulting from m5C-deamination.</text>
</comment>
<dbReference type="Pfam" id="PF03852">
    <property type="entry name" value="Vsr"/>
    <property type="match status" value="1"/>
</dbReference>
<dbReference type="KEGG" id="raq:Rahaq2_3963"/>
<protein>
    <recommendedName>
        <fullName evidence="6">Very short patch repair endonuclease</fullName>
        <ecNumber evidence="6">3.1.-.-</ecNumber>
    </recommendedName>
</protein>
<comment type="similarity">
    <text evidence="6">Belongs to the vsr family.</text>
</comment>
<dbReference type="InterPro" id="IPR004603">
    <property type="entry name" value="DNA_mismatch_endonuc_vsr"/>
</dbReference>
<evidence type="ECO:0000256" key="2">
    <source>
        <dbReference type="ARBA" id="ARBA00022759"/>
    </source>
</evidence>
<dbReference type="RefSeq" id="WP_015698792.1">
    <property type="nucleotide sequence ID" value="NC_016818.1"/>
</dbReference>
<evidence type="ECO:0000256" key="5">
    <source>
        <dbReference type="ARBA" id="ARBA00023204"/>
    </source>
</evidence>
<keyword evidence="4 6" id="KW-0378">Hydrolase</keyword>
<dbReference type="GO" id="GO:0006298">
    <property type="term" value="P:mismatch repair"/>
    <property type="evidence" value="ECO:0007669"/>
    <property type="project" value="UniProtKB-UniRule"/>
</dbReference>
<evidence type="ECO:0000256" key="6">
    <source>
        <dbReference type="PIRNR" id="PIRNR018267"/>
    </source>
</evidence>
<dbReference type="Gene3D" id="3.40.960.10">
    <property type="entry name" value="VSR Endonuclease"/>
    <property type="match status" value="1"/>
</dbReference>
<dbReference type="HOGENOM" id="CLU_111913_1_1_6"/>
<reference evidence="8" key="2">
    <citation type="submission" date="2012-01" db="EMBL/GenBank/DDBJ databases">
        <title>Complete sequence of chromosome of Rahnella aquatilis CIP 78.65.</title>
        <authorList>
            <person name="Lucas S."/>
            <person name="Han J."/>
            <person name="Lapidus A."/>
            <person name="Cheng J.-F."/>
            <person name="Goodwin L."/>
            <person name="Pitluck S."/>
            <person name="Peters L."/>
            <person name="Ovchinnikova G."/>
            <person name="Held B."/>
            <person name="Detter J.C."/>
            <person name="Han C."/>
            <person name="Tapia R."/>
            <person name="Land M."/>
            <person name="Hauser L."/>
            <person name="Kyrpides N."/>
            <person name="Ivanova N."/>
            <person name="Pagani I."/>
            <person name="Sobecky P."/>
            <person name="Martinez R."/>
            <person name="Woyke T."/>
        </authorList>
    </citation>
    <scope>NUCLEOTIDE SEQUENCE [LARGE SCALE GENOMIC DNA]</scope>
    <source>
        <strain evidence="8">ATCC 33071 / DSM 4594 / JCM 1683 / NBRC 105701 / NCIMB 13365 / CIP 78.65</strain>
    </source>
</reference>
<keyword evidence="2 6" id="KW-0255">Endonuclease</keyword>
<keyword evidence="1 6" id="KW-0540">Nuclease</keyword>
<evidence type="ECO:0000256" key="3">
    <source>
        <dbReference type="ARBA" id="ARBA00022763"/>
    </source>
</evidence>
<gene>
    <name evidence="7" type="ordered locus">Rahaq2_3963</name>
</gene>
<dbReference type="EC" id="3.1.-.-" evidence="6"/>
<evidence type="ECO:0000313" key="8">
    <source>
        <dbReference type="Proteomes" id="UP000009010"/>
    </source>
</evidence>
<dbReference type="SUPFAM" id="SSF52980">
    <property type="entry name" value="Restriction endonuclease-like"/>
    <property type="match status" value="1"/>
</dbReference>
<dbReference type="eggNOG" id="COG3727">
    <property type="taxonomic scope" value="Bacteria"/>
</dbReference>
<dbReference type="InterPro" id="IPR011335">
    <property type="entry name" value="Restrct_endonuc-II-like"/>
</dbReference>
<reference evidence="7 8" key="1">
    <citation type="journal article" date="2012" name="J. Bacteriol.">
        <title>Complete Genome Sequence of Rahnella aquatilis CIP 78.65.</title>
        <authorList>
            <person name="Martinez R.J."/>
            <person name="Bruce D."/>
            <person name="Detter C."/>
            <person name="Goodwin L.A."/>
            <person name="Han J."/>
            <person name="Han C.S."/>
            <person name="Held B."/>
            <person name="Land M.L."/>
            <person name="Mikhailova N."/>
            <person name="Nolan M."/>
            <person name="Pennacchio L."/>
            <person name="Pitluck S."/>
            <person name="Tapia R."/>
            <person name="Woyke T."/>
            <person name="Sobecky P.A."/>
        </authorList>
    </citation>
    <scope>NUCLEOTIDE SEQUENCE [LARGE SCALE GENOMIC DNA]</scope>
    <source>
        <strain evidence="8">ATCC 33071 / DSM 4594 / JCM 1683 / NBRC 105701 / NCIMB 13365 / CIP 78.65</strain>
    </source>
</reference>
<dbReference type="GO" id="GO:0004519">
    <property type="term" value="F:endonuclease activity"/>
    <property type="evidence" value="ECO:0007669"/>
    <property type="project" value="UniProtKB-KW"/>
</dbReference>
<dbReference type="CDD" id="cd00221">
    <property type="entry name" value="Vsr"/>
    <property type="match status" value="1"/>
</dbReference>
<dbReference type="Proteomes" id="UP000009010">
    <property type="component" value="Chromosome"/>
</dbReference>
<dbReference type="OrthoDB" id="9801520at2"/>
<accession>H2ISN4</accession>
<dbReference type="AlphaFoldDB" id="H2ISN4"/>
<keyword evidence="3 6" id="KW-0227">DNA damage</keyword>
<dbReference type="REBASE" id="46286">
    <property type="entry name" value="V.Raq78ORF3962P"/>
</dbReference>
<dbReference type="PIRSF" id="PIRSF018267">
    <property type="entry name" value="VSR_endonuc"/>
    <property type="match status" value="1"/>
</dbReference>
<evidence type="ECO:0000256" key="1">
    <source>
        <dbReference type="ARBA" id="ARBA00022722"/>
    </source>
</evidence>
<evidence type="ECO:0000256" key="4">
    <source>
        <dbReference type="ARBA" id="ARBA00022801"/>
    </source>
</evidence>
<keyword evidence="8" id="KW-1185">Reference proteome</keyword>
<dbReference type="STRING" id="745277.Rahaq2_3963"/>